<proteinExistence type="predicted"/>
<evidence type="ECO:0000313" key="2">
    <source>
        <dbReference type="Proteomes" id="UP000032142"/>
    </source>
</evidence>
<name>A0A0B0N0D4_GOSAR</name>
<reference evidence="2" key="1">
    <citation type="submission" date="2014-09" db="EMBL/GenBank/DDBJ databases">
        <authorList>
            <person name="Mudge J."/>
            <person name="Ramaraj T."/>
            <person name="Lindquist I.E."/>
            <person name="Bharti A.K."/>
            <person name="Sundararajan A."/>
            <person name="Cameron C.T."/>
            <person name="Woodward J.E."/>
            <person name="May G.D."/>
            <person name="Brubaker C."/>
            <person name="Broadhvest J."/>
            <person name="Wilkins T.A."/>
        </authorList>
    </citation>
    <scope>NUCLEOTIDE SEQUENCE</scope>
    <source>
        <strain evidence="2">cv. AKA8401</strain>
    </source>
</reference>
<organism evidence="1 2">
    <name type="scientific">Gossypium arboreum</name>
    <name type="common">Tree cotton</name>
    <name type="synonym">Gossypium nanking</name>
    <dbReference type="NCBI Taxonomy" id="29729"/>
    <lineage>
        <taxon>Eukaryota</taxon>
        <taxon>Viridiplantae</taxon>
        <taxon>Streptophyta</taxon>
        <taxon>Embryophyta</taxon>
        <taxon>Tracheophyta</taxon>
        <taxon>Spermatophyta</taxon>
        <taxon>Magnoliopsida</taxon>
        <taxon>eudicotyledons</taxon>
        <taxon>Gunneridae</taxon>
        <taxon>Pentapetalae</taxon>
        <taxon>rosids</taxon>
        <taxon>malvids</taxon>
        <taxon>Malvales</taxon>
        <taxon>Malvaceae</taxon>
        <taxon>Malvoideae</taxon>
        <taxon>Gossypium</taxon>
    </lineage>
</organism>
<evidence type="ECO:0000313" key="1">
    <source>
        <dbReference type="EMBL" id="KHG06077.1"/>
    </source>
</evidence>
<dbReference type="EMBL" id="JRRC01443156">
    <property type="protein sequence ID" value="KHG06077.1"/>
    <property type="molecule type" value="Genomic_DNA"/>
</dbReference>
<sequence length="22" mass="2562">MASIYWHRYVITCKSTFGTLAL</sequence>
<comment type="caution">
    <text evidence="1">The sequence shown here is derived from an EMBL/GenBank/DDBJ whole genome shotgun (WGS) entry which is preliminary data.</text>
</comment>
<protein>
    <submittedName>
        <fullName evidence="1">Uncharacterized protein</fullName>
    </submittedName>
</protein>
<gene>
    <name evidence="1" type="ORF">F383_32126</name>
</gene>
<dbReference type="AlphaFoldDB" id="A0A0B0N0D4"/>
<dbReference type="Proteomes" id="UP000032142">
    <property type="component" value="Unassembled WGS sequence"/>
</dbReference>
<accession>A0A0B0N0D4</accession>
<keyword evidence="2" id="KW-1185">Reference proteome</keyword>